<dbReference type="InParanoid" id="L5K8C6"/>
<dbReference type="AlphaFoldDB" id="L5K8C6"/>
<feature type="region of interest" description="Disordered" evidence="1">
    <location>
        <begin position="28"/>
        <end position="47"/>
    </location>
</feature>
<keyword evidence="3" id="KW-1185">Reference proteome</keyword>
<dbReference type="EMBL" id="KB030947">
    <property type="protein sequence ID" value="ELK07770.1"/>
    <property type="molecule type" value="Genomic_DNA"/>
</dbReference>
<feature type="compositionally biased region" description="Polar residues" evidence="1">
    <location>
        <begin position="87"/>
        <end position="97"/>
    </location>
</feature>
<feature type="region of interest" description="Disordered" evidence="1">
    <location>
        <begin position="68"/>
        <end position="97"/>
    </location>
</feature>
<proteinExistence type="predicted"/>
<sequence length="97" mass="9616">MGATYPAQPCIARSCGASAVRELRGSREGTAGAAAAKKPSGVSAANCPKPEGALQGLRAREVTFPGGGSCSLHSLDPEKSQVLEGEATSSPDCLSAA</sequence>
<name>L5K8C6_PTEAL</name>
<reference evidence="3" key="1">
    <citation type="journal article" date="2013" name="Science">
        <title>Comparative analysis of bat genomes provides insight into the evolution of flight and immunity.</title>
        <authorList>
            <person name="Zhang G."/>
            <person name="Cowled C."/>
            <person name="Shi Z."/>
            <person name="Huang Z."/>
            <person name="Bishop-Lilly K.A."/>
            <person name="Fang X."/>
            <person name="Wynne J.W."/>
            <person name="Xiong Z."/>
            <person name="Baker M.L."/>
            <person name="Zhao W."/>
            <person name="Tachedjian M."/>
            <person name="Zhu Y."/>
            <person name="Zhou P."/>
            <person name="Jiang X."/>
            <person name="Ng J."/>
            <person name="Yang L."/>
            <person name="Wu L."/>
            <person name="Xiao J."/>
            <person name="Feng Y."/>
            <person name="Chen Y."/>
            <person name="Sun X."/>
            <person name="Zhang Y."/>
            <person name="Marsh G.A."/>
            <person name="Crameri G."/>
            <person name="Broder C.C."/>
            <person name="Frey K.G."/>
            <person name="Wang L.F."/>
            <person name="Wang J."/>
        </authorList>
    </citation>
    <scope>NUCLEOTIDE SEQUENCE [LARGE SCALE GENOMIC DNA]</scope>
</reference>
<evidence type="ECO:0000256" key="1">
    <source>
        <dbReference type="SAM" id="MobiDB-lite"/>
    </source>
</evidence>
<dbReference type="Proteomes" id="UP000010552">
    <property type="component" value="Unassembled WGS sequence"/>
</dbReference>
<accession>L5K8C6</accession>
<evidence type="ECO:0000313" key="3">
    <source>
        <dbReference type="Proteomes" id="UP000010552"/>
    </source>
</evidence>
<protein>
    <submittedName>
        <fullName evidence="2">Uncharacterized protein</fullName>
    </submittedName>
</protein>
<evidence type="ECO:0000313" key="2">
    <source>
        <dbReference type="EMBL" id="ELK07770.1"/>
    </source>
</evidence>
<organism evidence="2 3">
    <name type="scientific">Pteropus alecto</name>
    <name type="common">Black flying fox</name>
    <dbReference type="NCBI Taxonomy" id="9402"/>
    <lineage>
        <taxon>Eukaryota</taxon>
        <taxon>Metazoa</taxon>
        <taxon>Chordata</taxon>
        <taxon>Craniata</taxon>
        <taxon>Vertebrata</taxon>
        <taxon>Euteleostomi</taxon>
        <taxon>Mammalia</taxon>
        <taxon>Eutheria</taxon>
        <taxon>Laurasiatheria</taxon>
        <taxon>Chiroptera</taxon>
        <taxon>Yinpterochiroptera</taxon>
        <taxon>Pteropodoidea</taxon>
        <taxon>Pteropodidae</taxon>
        <taxon>Pteropodinae</taxon>
        <taxon>Pteropus</taxon>
    </lineage>
</organism>
<gene>
    <name evidence="2" type="ORF">PAL_GLEAN10022145</name>
</gene>